<evidence type="ECO:0000313" key="2">
    <source>
        <dbReference type="EMBL" id="CAB4183972.1"/>
    </source>
</evidence>
<sequence length="75" mass="8399">MNQCEQLLEAMKRGEQLTVAEAMSRYGVYALSQRCGELIRQGHPVNVEMITVKSGKRVAKYSIPRGQQELFGAVN</sequence>
<protein>
    <submittedName>
        <fullName evidence="2">Helix-turn-helix domain containing protein</fullName>
    </submittedName>
</protein>
<gene>
    <name evidence="2" type="ORF">UFOVP1109_20</name>
    <name evidence="3" type="ORF">UFOVP1473_3</name>
    <name evidence="4" type="ORF">UFOVP1560_11</name>
</gene>
<feature type="domain" description="Winged helix-turn-helix" evidence="1">
    <location>
        <begin position="3"/>
        <end position="63"/>
    </location>
</feature>
<proteinExistence type="predicted"/>
<dbReference type="Pfam" id="PF14090">
    <property type="entry name" value="HTH_39"/>
    <property type="match status" value="1"/>
</dbReference>
<evidence type="ECO:0000313" key="3">
    <source>
        <dbReference type="EMBL" id="CAB4215784.1"/>
    </source>
</evidence>
<name>A0A6J5QJS3_9CAUD</name>
<evidence type="ECO:0000259" key="1">
    <source>
        <dbReference type="Pfam" id="PF14090"/>
    </source>
</evidence>
<dbReference type="EMBL" id="LR797056">
    <property type="protein sequence ID" value="CAB4183972.1"/>
    <property type="molecule type" value="Genomic_DNA"/>
</dbReference>
<organism evidence="2">
    <name type="scientific">uncultured Caudovirales phage</name>
    <dbReference type="NCBI Taxonomy" id="2100421"/>
    <lineage>
        <taxon>Viruses</taxon>
        <taxon>Duplodnaviria</taxon>
        <taxon>Heunggongvirae</taxon>
        <taxon>Uroviricota</taxon>
        <taxon>Caudoviricetes</taxon>
        <taxon>Peduoviridae</taxon>
        <taxon>Maltschvirus</taxon>
        <taxon>Maltschvirus maltsch</taxon>
    </lineage>
</organism>
<dbReference type="EMBL" id="LR798410">
    <property type="protein sequence ID" value="CAB5229793.1"/>
    <property type="molecule type" value="Genomic_DNA"/>
</dbReference>
<evidence type="ECO:0000313" key="4">
    <source>
        <dbReference type="EMBL" id="CAB5229793.1"/>
    </source>
</evidence>
<dbReference type="InterPro" id="IPR055245">
    <property type="entry name" value="HTH_proteobacteria"/>
</dbReference>
<accession>A0A6J5QJS3</accession>
<reference evidence="2" key="1">
    <citation type="submission" date="2020-05" db="EMBL/GenBank/DDBJ databases">
        <authorList>
            <person name="Chiriac C."/>
            <person name="Salcher M."/>
            <person name="Ghai R."/>
            <person name="Kavagutti S V."/>
        </authorList>
    </citation>
    <scope>NUCLEOTIDE SEQUENCE</scope>
</reference>
<dbReference type="EMBL" id="LR797433">
    <property type="protein sequence ID" value="CAB4215784.1"/>
    <property type="molecule type" value="Genomic_DNA"/>
</dbReference>